<dbReference type="Pfam" id="PF00218">
    <property type="entry name" value="IGPS"/>
    <property type="match status" value="1"/>
</dbReference>
<dbReference type="SUPFAM" id="SSF51366">
    <property type="entry name" value="Ribulose-phoshate binding barrel"/>
    <property type="match status" value="1"/>
</dbReference>
<comment type="pathway">
    <text evidence="2 8">Amino-acid biosynthesis; L-tryptophan biosynthesis; L-tryptophan from chorismate: step 4/5.</text>
</comment>
<evidence type="ECO:0000256" key="5">
    <source>
        <dbReference type="ARBA" id="ARBA00022822"/>
    </source>
</evidence>
<protein>
    <recommendedName>
        <fullName evidence="8">Indole-3-glycerol phosphate synthase</fullName>
        <shortName evidence="8">IGPS</shortName>
        <ecNumber evidence="8">4.1.1.48</ecNumber>
    </recommendedName>
</protein>
<evidence type="ECO:0000259" key="9">
    <source>
        <dbReference type="Pfam" id="PF00218"/>
    </source>
</evidence>
<evidence type="ECO:0000256" key="4">
    <source>
        <dbReference type="ARBA" id="ARBA00022793"/>
    </source>
</evidence>
<evidence type="ECO:0000256" key="6">
    <source>
        <dbReference type="ARBA" id="ARBA00023141"/>
    </source>
</evidence>
<organism evidence="10 11">
    <name type="scientific">Sedimentisphaera salicampi</name>
    <dbReference type="NCBI Taxonomy" id="1941349"/>
    <lineage>
        <taxon>Bacteria</taxon>
        <taxon>Pseudomonadati</taxon>
        <taxon>Planctomycetota</taxon>
        <taxon>Phycisphaerae</taxon>
        <taxon>Sedimentisphaerales</taxon>
        <taxon>Sedimentisphaeraceae</taxon>
        <taxon>Sedimentisphaera</taxon>
    </lineage>
</organism>
<keyword evidence="11" id="KW-1185">Reference proteome</keyword>
<comment type="similarity">
    <text evidence="8">Belongs to the TrpC family.</text>
</comment>
<evidence type="ECO:0000313" key="11">
    <source>
        <dbReference type="Proteomes" id="UP000193334"/>
    </source>
</evidence>
<keyword evidence="7 8" id="KW-0456">Lyase</keyword>
<dbReference type="PROSITE" id="PS00614">
    <property type="entry name" value="IGPS"/>
    <property type="match status" value="1"/>
</dbReference>
<dbReference type="GO" id="GO:0000162">
    <property type="term" value="P:L-tryptophan biosynthetic process"/>
    <property type="evidence" value="ECO:0007669"/>
    <property type="project" value="UniProtKB-UniRule"/>
</dbReference>
<accession>A0A1W6LKT8</accession>
<evidence type="ECO:0000256" key="3">
    <source>
        <dbReference type="ARBA" id="ARBA00022605"/>
    </source>
</evidence>
<sequence length="266" mass="29975">MKTEQRNILAEIVERRLELVAQDKQNRPIESIKAEIDSDRPKRRFFRALKQDFDAINIIAEIKRRSPSKGIIKESVDTAQTARTYEEGGACAISVLTEPDYFNGSLEDLRSVKQASTLPVLRKDFIVTEYQIYESAAAKADAILLIVGCLEDKQLSEYYHIAREIGLDVLVEIHDEAELSRISDIDPRIVGINNRNLKTFETSVSNAISLASKLERYQLPVALSGINTIADVQLSKNYGISNFLIGESIMRSSSPVEFIRELRGKQ</sequence>
<dbReference type="UniPathway" id="UPA00035">
    <property type="reaction ID" value="UER00043"/>
</dbReference>
<dbReference type="PANTHER" id="PTHR22854">
    <property type="entry name" value="TRYPTOPHAN BIOSYNTHESIS PROTEIN"/>
    <property type="match status" value="1"/>
</dbReference>
<dbReference type="FunFam" id="3.20.20.70:FF:000024">
    <property type="entry name" value="Indole-3-glycerol phosphate synthase"/>
    <property type="match status" value="1"/>
</dbReference>
<evidence type="ECO:0000256" key="8">
    <source>
        <dbReference type="HAMAP-Rule" id="MF_00134"/>
    </source>
</evidence>
<dbReference type="InterPro" id="IPR001468">
    <property type="entry name" value="Indole-3-GlycerolPSynthase_CS"/>
</dbReference>
<dbReference type="KEGG" id="pbp:STSP1_00757"/>
<gene>
    <name evidence="8 10" type="primary">trpC</name>
    <name evidence="10" type="ORF">STSP1_00757</name>
</gene>
<evidence type="ECO:0000313" key="10">
    <source>
        <dbReference type="EMBL" id="ARN56376.1"/>
    </source>
</evidence>
<comment type="catalytic activity">
    <reaction evidence="1 8">
        <text>1-(2-carboxyphenylamino)-1-deoxy-D-ribulose 5-phosphate + H(+) = (1S,2R)-1-C-(indol-3-yl)glycerol 3-phosphate + CO2 + H2O</text>
        <dbReference type="Rhea" id="RHEA:23476"/>
        <dbReference type="ChEBI" id="CHEBI:15377"/>
        <dbReference type="ChEBI" id="CHEBI:15378"/>
        <dbReference type="ChEBI" id="CHEBI:16526"/>
        <dbReference type="ChEBI" id="CHEBI:58613"/>
        <dbReference type="ChEBI" id="CHEBI:58866"/>
        <dbReference type="EC" id="4.1.1.48"/>
    </reaction>
</comment>
<keyword evidence="5 8" id="KW-0822">Tryptophan biosynthesis</keyword>
<dbReference type="InterPro" id="IPR045186">
    <property type="entry name" value="Indole-3-glycerol_P_synth"/>
</dbReference>
<dbReference type="InterPro" id="IPR013785">
    <property type="entry name" value="Aldolase_TIM"/>
</dbReference>
<dbReference type="Proteomes" id="UP000193334">
    <property type="component" value="Chromosome"/>
</dbReference>
<dbReference type="OrthoDB" id="9804217at2"/>
<dbReference type="EC" id="4.1.1.48" evidence="8"/>
<dbReference type="CDD" id="cd00331">
    <property type="entry name" value="IGPS"/>
    <property type="match status" value="1"/>
</dbReference>
<evidence type="ECO:0000256" key="1">
    <source>
        <dbReference type="ARBA" id="ARBA00001633"/>
    </source>
</evidence>
<dbReference type="Gene3D" id="3.20.20.70">
    <property type="entry name" value="Aldolase class I"/>
    <property type="match status" value="1"/>
</dbReference>
<dbReference type="RefSeq" id="WP_085755072.1">
    <property type="nucleotide sequence ID" value="NZ_CP021023.1"/>
</dbReference>
<evidence type="ECO:0000256" key="7">
    <source>
        <dbReference type="ARBA" id="ARBA00023239"/>
    </source>
</evidence>
<dbReference type="GO" id="GO:0004640">
    <property type="term" value="F:phosphoribosylanthranilate isomerase activity"/>
    <property type="evidence" value="ECO:0007669"/>
    <property type="project" value="TreeGrafter"/>
</dbReference>
<keyword evidence="6 8" id="KW-0057">Aromatic amino acid biosynthesis</keyword>
<dbReference type="EMBL" id="CP021023">
    <property type="protein sequence ID" value="ARN56376.1"/>
    <property type="molecule type" value="Genomic_DNA"/>
</dbReference>
<feature type="domain" description="Indole-3-glycerol phosphate synthase" evidence="9">
    <location>
        <begin position="9"/>
        <end position="262"/>
    </location>
</feature>
<dbReference type="GO" id="GO:0004425">
    <property type="term" value="F:indole-3-glycerol-phosphate synthase activity"/>
    <property type="evidence" value="ECO:0007669"/>
    <property type="project" value="UniProtKB-UniRule"/>
</dbReference>
<keyword evidence="4 8" id="KW-0210">Decarboxylase</keyword>
<name>A0A1W6LKT8_9BACT</name>
<dbReference type="NCBIfam" id="NF001377">
    <property type="entry name" value="PRK00278.2-4"/>
    <property type="match status" value="1"/>
</dbReference>
<dbReference type="AlphaFoldDB" id="A0A1W6LKT8"/>
<dbReference type="HAMAP" id="MF_00134_B">
    <property type="entry name" value="IGPS_B"/>
    <property type="match status" value="1"/>
</dbReference>
<dbReference type="InterPro" id="IPR013798">
    <property type="entry name" value="Indole-3-glycerol_P_synth_dom"/>
</dbReference>
<reference evidence="11" key="1">
    <citation type="submission" date="2017-04" db="EMBL/GenBank/DDBJ databases">
        <title>Comparative genomics and description of representatives of a novel lineage of planctomycetes thriving in anoxic sediments.</title>
        <authorList>
            <person name="Spring S."/>
            <person name="Bunk B."/>
            <person name="Sproer C."/>
        </authorList>
    </citation>
    <scope>NUCLEOTIDE SEQUENCE [LARGE SCALE GENOMIC DNA]</scope>
    <source>
        <strain evidence="11">ST-PulAB-D4</strain>
    </source>
</reference>
<proteinExistence type="inferred from homology"/>
<dbReference type="PANTHER" id="PTHR22854:SF2">
    <property type="entry name" value="INDOLE-3-GLYCEROL-PHOSPHATE SYNTHASE"/>
    <property type="match status" value="1"/>
</dbReference>
<keyword evidence="3 8" id="KW-0028">Amino-acid biosynthesis</keyword>
<evidence type="ECO:0000256" key="2">
    <source>
        <dbReference type="ARBA" id="ARBA00004696"/>
    </source>
</evidence>
<dbReference type="STRING" id="1941349.STSP1_00757"/>
<dbReference type="InterPro" id="IPR011060">
    <property type="entry name" value="RibuloseP-bd_barrel"/>
</dbReference>